<dbReference type="SMART" id="SM01194">
    <property type="entry name" value="eRF1_1"/>
    <property type="match status" value="1"/>
</dbReference>
<evidence type="ECO:0000313" key="8">
    <source>
        <dbReference type="Proteomes" id="UP000269721"/>
    </source>
</evidence>
<dbReference type="InterPro" id="IPR038069">
    <property type="entry name" value="Pelota/DOM34_N"/>
</dbReference>
<dbReference type="PANTHER" id="PTHR10853">
    <property type="entry name" value="PELOTA"/>
    <property type="match status" value="1"/>
</dbReference>
<evidence type="ECO:0000313" key="7">
    <source>
        <dbReference type="EMBL" id="RKO87059.1"/>
    </source>
</evidence>
<reference evidence="8" key="1">
    <citation type="journal article" date="2018" name="Nat. Microbiol.">
        <title>Leveraging single-cell genomics to expand the fungal tree of life.</title>
        <authorList>
            <person name="Ahrendt S.R."/>
            <person name="Quandt C.A."/>
            <person name="Ciobanu D."/>
            <person name="Clum A."/>
            <person name="Salamov A."/>
            <person name="Andreopoulos B."/>
            <person name="Cheng J.F."/>
            <person name="Woyke T."/>
            <person name="Pelin A."/>
            <person name="Henrissat B."/>
            <person name="Reynolds N.K."/>
            <person name="Benny G.L."/>
            <person name="Smith M.E."/>
            <person name="James T.Y."/>
            <person name="Grigoriev I.V."/>
        </authorList>
    </citation>
    <scope>NUCLEOTIDE SEQUENCE [LARGE SCALE GENOMIC DNA]</scope>
</reference>
<name>A0A4P9W3Z8_9FUNG</name>
<sequence length="313" mass="35549">MKLVGRHIEKDRSGRVSLLPEEAEDMWHAYNLIAVEDRLKSTTIRRVVSETATGSTDKNAVRITLTIQVETIDFDTQAGVLRIKGRNVEENKHVKMGAYHTLDLELNRPFTLTKTEWDIISLERIDRACDVSNRAEVAAVVLEEGLANICLVTDEMTIVRQRIETNIPRKRRGTATNHDKGIARFYEQVYQALLRHLNFEVVKVVIVASPGFVKDALYKYIVDTALRTSEKLILDNRAKFLLVHCSSGQKHALTEVLQEPAVQAQLSETKYAKEVQSLDRFYETLASDPAKAFYGFRHVRKAVERGAVEVLMV</sequence>
<evidence type="ECO:0000256" key="3">
    <source>
        <dbReference type="ARBA" id="ARBA00009504"/>
    </source>
</evidence>
<feature type="domain" description="eRF1/Pelota-like N-terminal" evidence="6">
    <location>
        <begin position="1"/>
        <end position="130"/>
    </location>
</feature>
<dbReference type="InterPro" id="IPR004405">
    <property type="entry name" value="TF_pelota"/>
</dbReference>
<dbReference type="Pfam" id="PF03465">
    <property type="entry name" value="eRF1_3"/>
    <property type="match status" value="1"/>
</dbReference>
<dbReference type="EMBL" id="KZ997714">
    <property type="protein sequence ID" value="RKO87059.1"/>
    <property type="molecule type" value="Genomic_DNA"/>
</dbReference>
<evidence type="ECO:0000259" key="6">
    <source>
        <dbReference type="SMART" id="SM01194"/>
    </source>
</evidence>
<dbReference type="PANTHER" id="PTHR10853:SF0">
    <property type="entry name" value="PROTEIN PELOTA HOMOLOG"/>
    <property type="match status" value="1"/>
</dbReference>
<comment type="cofactor">
    <cofactor evidence="1">
        <name>a divalent metal cation</name>
        <dbReference type="ChEBI" id="CHEBI:60240"/>
    </cofactor>
</comment>
<dbReference type="InterPro" id="IPR058547">
    <property type="entry name" value="Pelota_N"/>
</dbReference>
<dbReference type="InterPro" id="IPR005140">
    <property type="entry name" value="eRF1_Pelota-like_N"/>
</dbReference>
<dbReference type="NCBIfam" id="TIGR00111">
    <property type="entry name" value="pelota"/>
    <property type="match status" value="1"/>
</dbReference>
<dbReference type="GO" id="GO:0046872">
    <property type="term" value="F:metal ion binding"/>
    <property type="evidence" value="ECO:0007669"/>
    <property type="project" value="UniProtKB-KW"/>
</dbReference>
<proteinExistence type="inferred from homology"/>
<gene>
    <name evidence="7" type="ORF">BDK51DRAFT_6690</name>
</gene>
<dbReference type="OrthoDB" id="10249111at2759"/>
<protein>
    <recommendedName>
        <fullName evidence="6">eRF1/Pelota-like N-terminal domain-containing protein</fullName>
    </recommendedName>
</protein>
<organism evidence="7 8">
    <name type="scientific">Blyttiomyces helicus</name>
    <dbReference type="NCBI Taxonomy" id="388810"/>
    <lineage>
        <taxon>Eukaryota</taxon>
        <taxon>Fungi</taxon>
        <taxon>Fungi incertae sedis</taxon>
        <taxon>Chytridiomycota</taxon>
        <taxon>Chytridiomycota incertae sedis</taxon>
        <taxon>Chytridiomycetes</taxon>
        <taxon>Chytridiomycetes incertae sedis</taxon>
        <taxon>Blyttiomyces</taxon>
    </lineage>
</organism>
<dbReference type="Gene3D" id="3.30.420.60">
    <property type="entry name" value="eRF1 domain 2"/>
    <property type="match status" value="1"/>
</dbReference>
<comment type="subcellular location">
    <subcellularLocation>
        <location evidence="2">Cytoplasm</location>
    </subcellularLocation>
</comment>
<keyword evidence="5" id="KW-0479">Metal-binding</keyword>
<dbReference type="GO" id="GO:0070481">
    <property type="term" value="P:nuclear-transcribed mRNA catabolic process, non-stop decay"/>
    <property type="evidence" value="ECO:0007669"/>
    <property type="project" value="InterPro"/>
</dbReference>
<keyword evidence="4" id="KW-0963">Cytoplasm</keyword>
<keyword evidence="8" id="KW-1185">Reference proteome</keyword>
<evidence type="ECO:0000256" key="4">
    <source>
        <dbReference type="ARBA" id="ARBA00022490"/>
    </source>
</evidence>
<evidence type="ECO:0000256" key="2">
    <source>
        <dbReference type="ARBA" id="ARBA00004496"/>
    </source>
</evidence>
<dbReference type="Pfam" id="PF03464">
    <property type="entry name" value="eRF1_2"/>
    <property type="match status" value="1"/>
</dbReference>
<dbReference type="InterPro" id="IPR042226">
    <property type="entry name" value="eFR1_2_sf"/>
</dbReference>
<dbReference type="GO" id="GO:0005737">
    <property type="term" value="C:cytoplasm"/>
    <property type="evidence" value="ECO:0007669"/>
    <property type="project" value="UniProtKB-SubCell"/>
</dbReference>
<feature type="non-terminal residue" evidence="7">
    <location>
        <position position="313"/>
    </location>
</feature>
<dbReference type="AlphaFoldDB" id="A0A4P9W3Z8"/>
<dbReference type="SUPFAM" id="SSF55315">
    <property type="entry name" value="L30e-like"/>
    <property type="match status" value="1"/>
</dbReference>
<comment type="similarity">
    <text evidence="3">Belongs to the eukaryotic release factor 1 family. Pelota subfamily.</text>
</comment>
<dbReference type="GO" id="GO:0071025">
    <property type="term" value="P:RNA surveillance"/>
    <property type="evidence" value="ECO:0007669"/>
    <property type="project" value="InterPro"/>
</dbReference>
<evidence type="ECO:0000256" key="5">
    <source>
        <dbReference type="ARBA" id="ARBA00022723"/>
    </source>
</evidence>
<evidence type="ECO:0000256" key="1">
    <source>
        <dbReference type="ARBA" id="ARBA00001968"/>
    </source>
</evidence>
<dbReference type="InterPro" id="IPR005142">
    <property type="entry name" value="eRF1_3"/>
</dbReference>
<dbReference type="SUPFAM" id="SSF53137">
    <property type="entry name" value="Translational machinery components"/>
    <property type="match status" value="1"/>
</dbReference>
<dbReference type="FunFam" id="2.30.30.870:FF:000001">
    <property type="entry name" value="Protein pelota homolog"/>
    <property type="match status" value="1"/>
</dbReference>
<dbReference type="Pfam" id="PF26356">
    <property type="entry name" value="Pelota_N"/>
    <property type="match status" value="1"/>
</dbReference>
<dbReference type="FunFam" id="3.30.420.60:FF:000002">
    <property type="entry name" value="Protein pelota homolog"/>
    <property type="match status" value="1"/>
</dbReference>
<dbReference type="GO" id="GO:0032790">
    <property type="term" value="P:ribosome disassembly"/>
    <property type="evidence" value="ECO:0007669"/>
    <property type="project" value="TreeGrafter"/>
</dbReference>
<dbReference type="Gene3D" id="3.30.1330.30">
    <property type="match status" value="1"/>
</dbReference>
<dbReference type="InterPro" id="IPR029064">
    <property type="entry name" value="Ribosomal_eL30-like_sf"/>
</dbReference>
<dbReference type="Proteomes" id="UP000269721">
    <property type="component" value="Unassembled WGS sequence"/>
</dbReference>
<dbReference type="GO" id="GO:0070966">
    <property type="term" value="P:nuclear-transcribed mRNA catabolic process, no-go decay"/>
    <property type="evidence" value="ECO:0007669"/>
    <property type="project" value="InterPro"/>
</dbReference>
<dbReference type="Gene3D" id="2.30.30.870">
    <property type="entry name" value="Pelota, domain A"/>
    <property type="match status" value="1"/>
</dbReference>
<accession>A0A4P9W3Z8</accession>
<dbReference type="InterPro" id="IPR005141">
    <property type="entry name" value="eRF1_2"/>
</dbReference>
<dbReference type="GO" id="GO:0070651">
    <property type="term" value="P:nonfunctional rRNA decay"/>
    <property type="evidence" value="ECO:0007669"/>
    <property type="project" value="TreeGrafter"/>
</dbReference>
<dbReference type="SUPFAM" id="SSF159065">
    <property type="entry name" value="Dom34/Pelota N-terminal domain-like"/>
    <property type="match status" value="1"/>
</dbReference>